<dbReference type="CDD" id="cd21383">
    <property type="entry name" value="GAT_GGA_Tom1-like"/>
    <property type="match status" value="1"/>
</dbReference>
<feature type="region of interest" description="Disordered" evidence="2">
    <location>
        <begin position="1"/>
        <end position="58"/>
    </location>
</feature>
<dbReference type="AlphaFoldDB" id="A0A0C9YW78"/>
<feature type="compositionally biased region" description="Low complexity" evidence="2">
    <location>
        <begin position="114"/>
        <end position="126"/>
    </location>
</feature>
<dbReference type="Gene3D" id="1.25.40.90">
    <property type="match status" value="1"/>
</dbReference>
<evidence type="ECO:0000256" key="1">
    <source>
        <dbReference type="SAM" id="Coils"/>
    </source>
</evidence>
<dbReference type="GO" id="GO:0007034">
    <property type="term" value="P:vacuolar transport"/>
    <property type="evidence" value="ECO:0007669"/>
    <property type="project" value="UniProtKB-ARBA"/>
</dbReference>
<evidence type="ECO:0000313" key="4">
    <source>
        <dbReference type="EMBL" id="KIK29350.1"/>
    </source>
</evidence>
<gene>
    <name evidence="4" type="ORF">PISMIDRAFT_89442</name>
</gene>
<accession>A0A0C9YW78</accession>
<dbReference type="PROSITE" id="PS50179">
    <property type="entry name" value="VHS"/>
    <property type="match status" value="1"/>
</dbReference>
<feature type="region of interest" description="Disordered" evidence="2">
    <location>
        <begin position="164"/>
        <end position="229"/>
    </location>
</feature>
<dbReference type="CDD" id="cd16980">
    <property type="entry name" value="VHS_Lsb5"/>
    <property type="match status" value="1"/>
</dbReference>
<dbReference type="InterPro" id="IPR008942">
    <property type="entry name" value="ENTH_VHS"/>
</dbReference>
<dbReference type="GO" id="GO:0035091">
    <property type="term" value="F:phosphatidylinositol binding"/>
    <property type="evidence" value="ECO:0007669"/>
    <property type="project" value="InterPro"/>
</dbReference>
<dbReference type="HOGENOM" id="CLU_010003_0_0_1"/>
<keyword evidence="1" id="KW-0175">Coiled coil</keyword>
<evidence type="ECO:0000259" key="3">
    <source>
        <dbReference type="PROSITE" id="PS50179"/>
    </source>
</evidence>
<dbReference type="GO" id="GO:0007015">
    <property type="term" value="P:actin filament organization"/>
    <property type="evidence" value="ECO:0007669"/>
    <property type="project" value="InterPro"/>
</dbReference>
<feature type="region of interest" description="Disordered" evidence="2">
    <location>
        <begin position="585"/>
        <end position="631"/>
    </location>
</feature>
<feature type="compositionally biased region" description="Polar residues" evidence="2">
    <location>
        <begin position="166"/>
        <end position="175"/>
    </location>
</feature>
<feature type="compositionally biased region" description="Polar residues" evidence="2">
    <location>
        <begin position="1"/>
        <end position="15"/>
    </location>
</feature>
<dbReference type="GO" id="GO:0030479">
    <property type="term" value="C:actin cortical patch"/>
    <property type="evidence" value="ECO:0007669"/>
    <property type="project" value="TreeGrafter"/>
</dbReference>
<feature type="compositionally biased region" description="Pro residues" evidence="2">
    <location>
        <begin position="647"/>
        <end position="657"/>
    </location>
</feature>
<dbReference type="InterPro" id="IPR045007">
    <property type="entry name" value="LSB5"/>
</dbReference>
<feature type="compositionally biased region" description="Basic and acidic residues" evidence="2">
    <location>
        <begin position="43"/>
        <end position="58"/>
    </location>
</feature>
<feature type="compositionally biased region" description="Polar residues" evidence="2">
    <location>
        <begin position="687"/>
        <end position="713"/>
    </location>
</feature>
<dbReference type="GO" id="GO:0051666">
    <property type="term" value="P:actin cortical patch localization"/>
    <property type="evidence" value="ECO:0007669"/>
    <property type="project" value="TreeGrafter"/>
</dbReference>
<dbReference type="Pfam" id="PF00790">
    <property type="entry name" value="VHS"/>
    <property type="match status" value="1"/>
</dbReference>
<organism evidence="4 5">
    <name type="scientific">Pisolithus microcarpus 441</name>
    <dbReference type="NCBI Taxonomy" id="765257"/>
    <lineage>
        <taxon>Eukaryota</taxon>
        <taxon>Fungi</taxon>
        <taxon>Dikarya</taxon>
        <taxon>Basidiomycota</taxon>
        <taxon>Agaricomycotina</taxon>
        <taxon>Agaricomycetes</taxon>
        <taxon>Agaricomycetidae</taxon>
        <taxon>Boletales</taxon>
        <taxon>Sclerodermatineae</taxon>
        <taxon>Pisolithaceae</taxon>
        <taxon>Pisolithus</taxon>
    </lineage>
</organism>
<dbReference type="Proteomes" id="UP000054018">
    <property type="component" value="Unassembled WGS sequence"/>
</dbReference>
<reference evidence="4 5" key="1">
    <citation type="submission" date="2014-04" db="EMBL/GenBank/DDBJ databases">
        <authorList>
            <consortium name="DOE Joint Genome Institute"/>
            <person name="Kuo A."/>
            <person name="Kohler A."/>
            <person name="Costa M.D."/>
            <person name="Nagy L.G."/>
            <person name="Floudas D."/>
            <person name="Copeland A."/>
            <person name="Barry K.W."/>
            <person name="Cichocki N."/>
            <person name="Veneault-Fourrey C."/>
            <person name="LaButti K."/>
            <person name="Lindquist E.A."/>
            <person name="Lipzen A."/>
            <person name="Lundell T."/>
            <person name="Morin E."/>
            <person name="Murat C."/>
            <person name="Sun H."/>
            <person name="Tunlid A."/>
            <person name="Henrissat B."/>
            <person name="Grigoriev I.V."/>
            <person name="Hibbett D.S."/>
            <person name="Martin F."/>
            <person name="Nordberg H.P."/>
            <person name="Cantor M.N."/>
            <person name="Hua S.X."/>
        </authorList>
    </citation>
    <scope>NUCLEOTIDE SEQUENCE [LARGE SCALE GENOMIC DNA]</scope>
    <source>
        <strain evidence="4 5">441</strain>
    </source>
</reference>
<feature type="domain" description="VHS" evidence="3">
    <location>
        <begin position="241"/>
        <end position="346"/>
    </location>
</feature>
<sequence length="822" mass="91475">MSFRTCSPSQPASSRISDEQDSVAAHHGSFQSAVVPPSAQFQSREHPRVVPHSSGEDHWEVVPQGEEALHGMTIRSHQHHFSAPVIPSRSSSVGSLPPGASPPMPNAAPTIPRSSSPFSVSSHTTSIQHPTVQHPARNPRSDQNNPRRKSPAPAALGILKALEPNPQDSQSNFHQDSSDDHHPPSEPLRAVEKKEKRGFWEGMLKDRESRTKEREREKERARDRDRRDDDVAGAELTRLIGYLTATASEDWTIVLEVCERASATEANAKEAAKALRREFKQVDSRSRYAEPRSQLAAARLWAIMLRNASDIFLAQISQKKFIDTLEDVLTSSRTSPVVRERLMEVLAAAAYISSRSQPTGKDKEKEKEGFRGLWCRLKPADKPDGGVPFDTDDAMFSPPVTSLRRPSSQYSLETPTFAQQTFSVGVTPTAPPVDRNQPHARRNHRNIIPVEEDIQRLFQECKIARGNANVLSDALAFAKPDALDGELVREFMAKCRSSQELIYAQIPWASAGAERSRAEKALQPEHRRSTHGSHQDLHTGLDETPNEFTMEEELLAALLDANEALLGALSMYDDLARVAIERATEERSRREVRMNRRQYDEQLGEPPGGHSGSPRTASPPLPSPPTSPRQQFEMPVVVPSFNHPLPRIPPNLMPSPPSLAQITSQHYHSQATTPTLLAPPHPIGPRSPSQPQTYSRTPSPDRSQRFSRNNSPESQEDLLPEGVERMHIEDESASEEAHTPIRPSEKALGKRRVVYETDVYDSCDPYSDKNVASSFRDSVVDSDSDEVAYMPKRPPVRYVYDAAAERTAQQLKEGRVLVNGVH</sequence>
<feature type="compositionally biased region" description="Basic and acidic residues" evidence="2">
    <location>
        <begin position="585"/>
        <end position="600"/>
    </location>
</feature>
<feature type="region of interest" description="Disordered" evidence="2">
    <location>
        <begin position="515"/>
        <end position="542"/>
    </location>
</feature>
<proteinExistence type="predicted"/>
<evidence type="ECO:0000256" key="2">
    <source>
        <dbReference type="SAM" id="MobiDB-lite"/>
    </source>
</evidence>
<dbReference type="PANTHER" id="PTHR47789">
    <property type="entry name" value="LAS SEVENTEEN-BINDING PROTEIN 5"/>
    <property type="match status" value="1"/>
</dbReference>
<dbReference type="Gene3D" id="1.20.58.160">
    <property type="match status" value="1"/>
</dbReference>
<dbReference type="SMART" id="SM00288">
    <property type="entry name" value="VHS"/>
    <property type="match status" value="1"/>
</dbReference>
<feature type="region of interest" description="Disordered" evidence="2">
    <location>
        <begin position="84"/>
        <end position="151"/>
    </location>
</feature>
<dbReference type="InterPro" id="IPR038425">
    <property type="entry name" value="GAT_sf"/>
</dbReference>
<dbReference type="EMBL" id="KN833690">
    <property type="protein sequence ID" value="KIK29350.1"/>
    <property type="molecule type" value="Genomic_DNA"/>
</dbReference>
<dbReference type="SUPFAM" id="SSF48464">
    <property type="entry name" value="ENTH/VHS domain"/>
    <property type="match status" value="1"/>
</dbReference>
<dbReference type="PANTHER" id="PTHR47789:SF2">
    <property type="entry name" value="VHS DOMAIN-CONTAINING PROTEIN"/>
    <property type="match status" value="1"/>
</dbReference>
<name>A0A0C9YW78_9AGAM</name>
<dbReference type="GO" id="GO:0043130">
    <property type="term" value="F:ubiquitin binding"/>
    <property type="evidence" value="ECO:0007669"/>
    <property type="project" value="InterPro"/>
</dbReference>
<feature type="coiled-coil region" evidence="1">
    <location>
        <begin position="258"/>
        <end position="285"/>
    </location>
</feature>
<dbReference type="SUPFAM" id="SSF89009">
    <property type="entry name" value="GAT-like domain"/>
    <property type="match status" value="1"/>
</dbReference>
<evidence type="ECO:0000313" key="5">
    <source>
        <dbReference type="Proteomes" id="UP000054018"/>
    </source>
</evidence>
<feature type="region of interest" description="Disordered" evidence="2">
    <location>
        <begin position="647"/>
        <end position="720"/>
    </location>
</feature>
<dbReference type="OrthoDB" id="10255964at2759"/>
<feature type="compositionally biased region" description="Polar residues" evidence="2">
    <location>
        <begin position="658"/>
        <end position="670"/>
    </location>
</feature>
<dbReference type="STRING" id="765257.A0A0C9YW78"/>
<feature type="compositionally biased region" description="Basic and acidic residues" evidence="2">
    <location>
        <begin position="176"/>
        <end position="229"/>
    </location>
</feature>
<feature type="compositionally biased region" description="Pro residues" evidence="2">
    <location>
        <begin position="617"/>
        <end position="627"/>
    </location>
</feature>
<protein>
    <recommendedName>
        <fullName evidence="3">VHS domain-containing protein</fullName>
    </recommendedName>
</protein>
<dbReference type="InterPro" id="IPR002014">
    <property type="entry name" value="VHS_dom"/>
</dbReference>
<dbReference type="GO" id="GO:0006897">
    <property type="term" value="P:endocytosis"/>
    <property type="evidence" value="ECO:0007669"/>
    <property type="project" value="InterPro"/>
</dbReference>
<feature type="compositionally biased region" description="Basic and acidic residues" evidence="2">
    <location>
        <begin position="515"/>
        <end position="541"/>
    </location>
</feature>
<keyword evidence="5" id="KW-1185">Reference proteome</keyword>
<reference evidence="5" key="2">
    <citation type="submission" date="2015-01" db="EMBL/GenBank/DDBJ databases">
        <title>Evolutionary Origins and Diversification of the Mycorrhizal Mutualists.</title>
        <authorList>
            <consortium name="DOE Joint Genome Institute"/>
            <consortium name="Mycorrhizal Genomics Consortium"/>
            <person name="Kohler A."/>
            <person name="Kuo A."/>
            <person name="Nagy L.G."/>
            <person name="Floudas D."/>
            <person name="Copeland A."/>
            <person name="Barry K.W."/>
            <person name="Cichocki N."/>
            <person name="Veneault-Fourrey C."/>
            <person name="LaButti K."/>
            <person name="Lindquist E.A."/>
            <person name="Lipzen A."/>
            <person name="Lundell T."/>
            <person name="Morin E."/>
            <person name="Murat C."/>
            <person name="Riley R."/>
            <person name="Ohm R."/>
            <person name="Sun H."/>
            <person name="Tunlid A."/>
            <person name="Henrissat B."/>
            <person name="Grigoriev I.V."/>
            <person name="Hibbett D.S."/>
            <person name="Martin F."/>
        </authorList>
    </citation>
    <scope>NUCLEOTIDE SEQUENCE [LARGE SCALE GENOMIC DNA]</scope>
    <source>
        <strain evidence="5">441</strain>
    </source>
</reference>